<proteinExistence type="inferred from homology"/>
<dbReference type="AlphaFoldDB" id="A0A8K0D7L3"/>
<evidence type="ECO:0000256" key="7">
    <source>
        <dbReference type="ARBA" id="ARBA00023053"/>
    </source>
</evidence>
<dbReference type="Proteomes" id="UP000801492">
    <property type="component" value="Unassembled WGS sequence"/>
</dbReference>
<evidence type="ECO:0008006" key="15">
    <source>
        <dbReference type="Google" id="ProtNLM"/>
    </source>
</evidence>
<evidence type="ECO:0000313" key="14">
    <source>
        <dbReference type="Proteomes" id="UP000801492"/>
    </source>
</evidence>
<evidence type="ECO:0000256" key="6">
    <source>
        <dbReference type="ARBA" id="ARBA00022989"/>
    </source>
</evidence>
<feature type="transmembrane region" description="Helical" evidence="12">
    <location>
        <begin position="200"/>
        <end position="224"/>
    </location>
</feature>
<feature type="transmembrane region" description="Helical" evidence="12">
    <location>
        <begin position="391"/>
        <end position="410"/>
    </location>
</feature>
<keyword evidence="8" id="KW-0406">Ion transport</keyword>
<dbReference type="EMBL" id="VTPC01003693">
    <property type="protein sequence ID" value="KAF2898113.1"/>
    <property type="molecule type" value="Genomic_DNA"/>
</dbReference>
<reference evidence="13" key="1">
    <citation type="submission" date="2019-08" db="EMBL/GenBank/DDBJ databases">
        <title>The genome of the North American firefly Photinus pyralis.</title>
        <authorList>
            <consortium name="Photinus pyralis genome working group"/>
            <person name="Fallon T.R."/>
            <person name="Sander Lower S.E."/>
            <person name="Weng J.-K."/>
        </authorList>
    </citation>
    <scope>NUCLEOTIDE SEQUENCE</scope>
    <source>
        <strain evidence="13">TRF0915ILg1</strain>
        <tissue evidence="13">Whole body</tissue>
    </source>
</reference>
<feature type="transmembrane region" description="Helical" evidence="12">
    <location>
        <begin position="168"/>
        <end position="188"/>
    </location>
</feature>
<feature type="transmembrane region" description="Helical" evidence="12">
    <location>
        <begin position="135"/>
        <end position="156"/>
    </location>
</feature>
<sequence length="610" mass="67331">MEQNSTVKISNVLLSFSWIDYTLFTLMFGLSAIIGIYYGCTGNKQATTKDYLHGGKTMKTFPIAMSLMASNLSGISLLGIPAEIYMFGTQYLMCSLAIIINVIIINYTYLPVFYKLQLNSTYEYLKIRFSNRIRMIASVLFIISSFLYIPIVIYVPALAFNQVTGIDLYTITPIVSFICIFYTTLGGLKAVVWTDTLQFSVTLLTLGFVLIMGAISIGGFGAVWEKSESGGRLEFFNMDPDPTLRTTFWSIAIATIPSYTLSLGCNPAIIQRFMAVPTLQNAKRSLIFLAVGMISTKAILGFTGLIMYAKYHECDPLTVGHIKRSDQMLAYYVLDVAKQIPGISGLFVAGVFSTALSTLSTYLNSLSGIIYTDFIAPFMSPNTSEVKSSNIMKFTVVIMGIICVCLVFIIEKLGAVLELSIAFGGVTAGSLLGLFTLGTMFPNSNEKGALWGGVLSLLIISWMVIKTQLHNYNGIIKYLPKPLDADGCALDLNITTTVVTSTPTPILTTCSEEDEPFWLFKISFYYYTLIGAVLAVLIGLVVSWITSSDTDTEVDPDLLCPFVQRYLQKSRRAIKYTSVDKSLHIIAMNENEKEIKTSNSCINDKKSLHQ</sequence>
<evidence type="ECO:0000313" key="13">
    <source>
        <dbReference type="EMBL" id="KAF2898113.1"/>
    </source>
</evidence>
<accession>A0A8K0D7L3</accession>
<protein>
    <recommendedName>
        <fullName evidence="15">Sodium-coupled monocarboxylate transporter 1</fullName>
    </recommendedName>
</protein>
<name>A0A8K0D7L3_IGNLU</name>
<evidence type="ECO:0000256" key="1">
    <source>
        <dbReference type="ARBA" id="ARBA00004651"/>
    </source>
</evidence>
<dbReference type="Pfam" id="PF00474">
    <property type="entry name" value="SSF"/>
    <property type="match status" value="1"/>
</dbReference>
<dbReference type="GO" id="GO:0015293">
    <property type="term" value="F:symporter activity"/>
    <property type="evidence" value="ECO:0007669"/>
    <property type="project" value="TreeGrafter"/>
</dbReference>
<keyword evidence="14" id="KW-1185">Reference proteome</keyword>
<dbReference type="InterPro" id="IPR051163">
    <property type="entry name" value="Sodium:Solute_Symporter_SSF"/>
</dbReference>
<gene>
    <name evidence="13" type="ORF">ILUMI_08055</name>
</gene>
<evidence type="ECO:0000256" key="12">
    <source>
        <dbReference type="SAM" id="Phobius"/>
    </source>
</evidence>
<dbReference type="NCBIfam" id="TIGR00813">
    <property type="entry name" value="sss"/>
    <property type="match status" value="1"/>
</dbReference>
<feature type="transmembrane region" description="Helical" evidence="12">
    <location>
        <begin position="524"/>
        <end position="545"/>
    </location>
</feature>
<feature type="transmembrane region" description="Helical" evidence="12">
    <location>
        <begin position="244"/>
        <end position="265"/>
    </location>
</feature>
<dbReference type="GO" id="GO:0005886">
    <property type="term" value="C:plasma membrane"/>
    <property type="evidence" value="ECO:0007669"/>
    <property type="project" value="UniProtKB-SubCell"/>
</dbReference>
<evidence type="ECO:0000256" key="2">
    <source>
        <dbReference type="ARBA" id="ARBA00006434"/>
    </source>
</evidence>
<feature type="transmembrane region" description="Helical" evidence="12">
    <location>
        <begin position="90"/>
        <end position="114"/>
    </location>
</feature>
<dbReference type="Gene3D" id="1.20.1730.10">
    <property type="entry name" value="Sodium/glucose cotransporter"/>
    <property type="match status" value="1"/>
</dbReference>
<keyword evidence="7" id="KW-0915">Sodium</keyword>
<dbReference type="CDD" id="cd11492">
    <property type="entry name" value="SLC5sbd_NIS-SMVT"/>
    <property type="match status" value="1"/>
</dbReference>
<feature type="transmembrane region" description="Helical" evidence="12">
    <location>
        <begin position="61"/>
        <end position="84"/>
    </location>
</feature>
<dbReference type="InterPro" id="IPR038377">
    <property type="entry name" value="Na/Glc_symporter_sf"/>
</dbReference>
<keyword evidence="4" id="KW-1003">Cell membrane</keyword>
<evidence type="ECO:0000256" key="5">
    <source>
        <dbReference type="ARBA" id="ARBA00022692"/>
    </source>
</evidence>
<evidence type="ECO:0000256" key="3">
    <source>
        <dbReference type="ARBA" id="ARBA00022448"/>
    </source>
</evidence>
<dbReference type="PANTHER" id="PTHR42985:SF21">
    <property type="entry name" value="SODIUM-DEPENDENT MULTIVITAMIN TRANSPORTER-LIKE PROTEIN"/>
    <property type="match status" value="1"/>
</dbReference>
<keyword evidence="3" id="KW-0813">Transport</keyword>
<feature type="transmembrane region" description="Helical" evidence="12">
    <location>
        <begin position="21"/>
        <end position="40"/>
    </location>
</feature>
<dbReference type="GO" id="GO:0006814">
    <property type="term" value="P:sodium ion transport"/>
    <property type="evidence" value="ECO:0007669"/>
    <property type="project" value="UniProtKB-KW"/>
</dbReference>
<feature type="transmembrane region" description="Helical" evidence="12">
    <location>
        <begin position="286"/>
        <end position="309"/>
    </location>
</feature>
<dbReference type="OrthoDB" id="6132759at2759"/>
<keyword evidence="9 12" id="KW-0472">Membrane</keyword>
<evidence type="ECO:0000256" key="8">
    <source>
        <dbReference type="ARBA" id="ARBA00023065"/>
    </source>
</evidence>
<dbReference type="InterPro" id="IPR001734">
    <property type="entry name" value="Na/solute_symporter"/>
</dbReference>
<feature type="transmembrane region" description="Helical" evidence="12">
    <location>
        <begin position="422"/>
        <end position="442"/>
    </location>
</feature>
<keyword evidence="10" id="KW-0739">Sodium transport</keyword>
<evidence type="ECO:0000256" key="11">
    <source>
        <dbReference type="RuleBase" id="RU362091"/>
    </source>
</evidence>
<comment type="subcellular location">
    <subcellularLocation>
        <location evidence="1">Cell membrane</location>
        <topology evidence="1">Multi-pass membrane protein</topology>
    </subcellularLocation>
</comment>
<keyword evidence="5 12" id="KW-0812">Transmembrane</keyword>
<evidence type="ECO:0000256" key="9">
    <source>
        <dbReference type="ARBA" id="ARBA00023136"/>
    </source>
</evidence>
<organism evidence="13 14">
    <name type="scientific">Ignelater luminosus</name>
    <name type="common">Cucubano</name>
    <name type="synonym">Pyrophorus luminosus</name>
    <dbReference type="NCBI Taxonomy" id="2038154"/>
    <lineage>
        <taxon>Eukaryota</taxon>
        <taxon>Metazoa</taxon>
        <taxon>Ecdysozoa</taxon>
        <taxon>Arthropoda</taxon>
        <taxon>Hexapoda</taxon>
        <taxon>Insecta</taxon>
        <taxon>Pterygota</taxon>
        <taxon>Neoptera</taxon>
        <taxon>Endopterygota</taxon>
        <taxon>Coleoptera</taxon>
        <taxon>Polyphaga</taxon>
        <taxon>Elateriformia</taxon>
        <taxon>Elateroidea</taxon>
        <taxon>Elateridae</taxon>
        <taxon>Agrypninae</taxon>
        <taxon>Pyrophorini</taxon>
        <taxon>Ignelater</taxon>
    </lineage>
</organism>
<dbReference type="PROSITE" id="PS50283">
    <property type="entry name" value="NA_SOLUT_SYMP_3"/>
    <property type="match status" value="1"/>
</dbReference>
<feature type="transmembrane region" description="Helical" evidence="12">
    <location>
        <begin position="448"/>
        <end position="465"/>
    </location>
</feature>
<dbReference type="PANTHER" id="PTHR42985">
    <property type="entry name" value="SODIUM-COUPLED MONOCARBOXYLATE TRANSPORTER"/>
    <property type="match status" value="1"/>
</dbReference>
<evidence type="ECO:0000256" key="4">
    <source>
        <dbReference type="ARBA" id="ARBA00022475"/>
    </source>
</evidence>
<evidence type="ECO:0000256" key="10">
    <source>
        <dbReference type="ARBA" id="ARBA00023201"/>
    </source>
</evidence>
<comment type="caution">
    <text evidence="13">The sequence shown here is derived from an EMBL/GenBank/DDBJ whole genome shotgun (WGS) entry which is preliminary data.</text>
</comment>
<comment type="similarity">
    <text evidence="2 11">Belongs to the sodium:solute symporter (SSF) (TC 2.A.21) family.</text>
</comment>
<keyword evidence="6 12" id="KW-1133">Transmembrane helix</keyword>